<comment type="caution">
    <text evidence="5">The sequence shown here is derived from an EMBL/GenBank/DDBJ whole genome shotgun (WGS) entry which is preliminary data.</text>
</comment>
<evidence type="ECO:0000256" key="3">
    <source>
        <dbReference type="ARBA" id="ARBA00022679"/>
    </source>
</evidence>
<dbReference type="AlphaFoldDB" id="A0AAW1YIN2"/>
<dbReference type="InterPro" id="IPR002213">
    <property type="entry name" value="UDP_glucos_trans"/>
</dbReference>
<evidence type="ECO:0000313" key="6">
    <source>
        <dbReference type="Proteomes" id="UP001457282"/>
    </source>
</evidence>
<dbReference type="PANTHER" id="PTHR48049">
    <property type="entry name" value="GLYCOSYLTRANSFERASE"/>
    <property type="match status" value="1"/>
</dbReference>
<sequence length="449" mass="50724">MEIMKEHNNKQKLKRVIAYPSSPPLKTSTASQPSSSSLSPLIKFVELPMPAVDGLPQSAESTSDLPIHKVPYLKKAYDKLELPLTHFLQHLDDVDWIVQDFVSHWLPRVVAQLGINSVYFTIFNATTMAFLGSPSELLDCQRQRPEDFTIVPKWIDFPDCEVAFKLYEMVSHWDCMDDEVSDFERVAKAIEGCDFVATRTCPEFDVDSLRLLQKLYGKPVLPLGLLPPVLQDADCADQLEDDQWQLLREWLDTKKEKSVVYFALGTEVALSRELMHELVHGIDKSGISFVWVLGSRQLVEDPDIIPLGFETRVGDRGLIWRGWAPQLRVLAHSSIGGFLTHCGWSSVIEALGLGRVLILFSGASSDQGLVSRLMHSKQVGLEIPRNDLDGSFNSDVVAESIRRVMVDEEGEPLRANAWDMKEIFGNYSLNNKYLLEFARFLETWPNSTS</sequence>
<dbReference type="InterPro" id="IPR050481">
    <property type="entry name" value="UDP-glycosyltransf_plant"/>
</dbReference>
<dbReference type="GO" id="GO:0035251">
    <property type="term" value="F:UDP-glucosyltransferase activity"/>
    <property type="evidence" value="ECO:0007669"/>
    <property type="project" value="InterPro"/>
</dbReference>
<evidence type="ECO:0000256" key="1">
    <source>
        <dbReference type="ARBA" id="ARBA00009995"/>
    </source>
</evidence>
<dbReference type="Pfam" id="PF00201">
    <property type="entry name" value="UDPGT"/>
    <property type="match status" value="1"/>
</dbReference>
<accession>A0AAW1YIN2</accession>
<keyword evidence="3" id="KW-0808">Transferase</keyword>
<feature type="region of interest" description="Disordered" evidence="4">
    <location>
        <begin position="1"/>
        <end position="36"/>
    </location>
</feature>
<name>A0AAW1YIN2_RUBAR</name>
<dbReference type="SUPFAM" id="SSF53756">
    <property type="entry name" value="UDP-Glycosyltransferase/glycogen phosphorylase"/>
    <property type="match status" value="1"/>
</dbReference>
<evidence type="ECO:0000313" key="5">
    <source>
        <dbReference type="EMBL" id="KAK9948013.1"/>
    </source>
</evidence>
<dbReference type="Gene3D" id="3.40.50.2000">
    <property type="entry name" value="Glycogen Phosphorylase B"/>
    <property type="match status" value="2"/>
</dbReference>
<evidence type="ECO:0000256" key="4">
    <source>
        <dbReference type="SAM" id="MobiDB-lite"/>
    </source>
</evidence>
<dbReference type="FunFam" id="3.40.50.2000:FF:000037">
    <property type="entry name" value="Glycosyltransferase"/>
    <property type="match status" value="1"/>
</dbReference>
<dbReference type="CDD" id="cd03784">
    <property type="entry name" value="GT1_Gtf-like"/>
    <property type="match status" value="1"/>
</dbReference>
<dbReference type="Proteomes" id="UP001457282">
    <property type="component" value="Unassembled WGS sequence"/>
</dbReference>
<organism evidence="5 6">
    <name type="scientific">Rubus argutus</name>
    <name type="common">Southern blackberry</name>
    <dbReference type="NCBI Taxonomy" id="59490"/>
    <lineage>
        <taxon>Eukaryota</taxon>
        <taxon>Viridiplantae</taxon>
        <taxon>Streptophyta</taxon>
        <taxon>Embryophyta</taxon>
        <taxon>Tracheophyta</taxon>
        <taxon>Spermatophyta</taxon>
        <taxon>Magnoliopsida</taxon>
        <taxon>eudicotyledons</taxon>
        <taxon>Gunneridae</taxon>
        <taxon>Pentapetalae</taxon>
        <taxon>rosids</taxon>
        <taxon>fabids</taxon>
        <taxon>Rosales</taxon>
        <taxon>Rosaceae</taxon>
        <taxon>Rosoideae</taxon>
        <taxon>Rosoideae incertae sedis</taxon>
        <taxon>Rubus</taxon>
    </lineage>
</organism>
<dbReference type="PANTHER" id="PTHR48049:SF60">
    <property type="entry name" value="UDP-GLYCOSYLTRANSFERASE 91B1"/>
    <property type="match status" value="1"/>
</dbReference>
<keyword evidence="2" id="KW-0328">Glycosyltransferase</keyword>
<dbReference type="EMBL" id="JBEDUW010000001">
    <property type="protein sequence ID" value="KAK9948013.1"/>
    <property type="molecule type" value="Genomic_DNA"/>
</dbReference>
<proteinExistence type="inferred from homology"/>
<feature type="compositionally biased region" description="Low complexity" evidence="4">
    <location>
        <begin position="27"/>
        <end position="36"/>
    </location>
</feature>
<protein>
    <submittedName>
        <fullName evidence="5">Uncharacterized protein</fullName>
    </submittedName>
</protein>
<keyword evidence="6" id="KW-1185">Reference proteome</keyword>
<reference evidence="5 6" key="1">
    <citation type="journal article" date="2023" name="G3 (Bethesda)">
        <title>A chromosome-length genome assembly and annotation of blackberry (Rubus argutus, cv. 'Hillquist').</title>
        <authorList>
            <person name="Bruna T."/>
            <person name="Aryal R."/>
            <person name="Dudchenko O."/>
            <person name="Sargent D.J."/>
            <person name="Mead D."/>
            <person name="Buti M."/>
            <person name="Cavallini A."/>
            <person name="Hytonen T."/>
            <person name="Andres J."/>
            <person name="Pham M."/>
            <person name="Weisz D."/>
            <person name="Mascagni F."/>
            <person name="Usai G."/>
            <person name="Natali L."/>
            <person name="Bassil N."/>
            <person name="Fernandez G.E."/>
            <person name="Lomsadze A."/>
            <person name="Armour M."/>
            <person name="Olukolu B."/>
            <person name="Poorten T."/>
            <person name="Britton C."/>
            <person name="Davik J."/>
            <person name="Ashrafi H."/>
            <person name="Aiden E.L."/>
            <person name="Borodovsky M."/>
            <person name="Worthington M."/>
        </authorList>
    </citation>
    <scope>NUCLEOTIDE SEQUENCE [LARGE SCALE GENOMIC DNA]</scope>
    <source>
        <strain evidence="5">PI 553951</strain>
    </source>
</reference>
<comment type="similarity">
    <text evidence="1">Belongs to the UDP-glycosyltransferase family.</text>
</comment>
<evidence type="ECO:0000256" key="2">
    <source>
        <dbReference type="ARBA" id="ARBA00022676"/>
    </source>
</evidence>
<gene>
    <name evidence="5" type="ORF">M0R45_003604</name>
</gene>